<dbReference type="EMBL" id="CM042012">
    <property type="protein sequence ID" value="KAI3749495.1"/>
    <property type="molecule type" value="Genomic_DNA"/>
</dbReference>
<comment type="caution">
    <text evidence="1">The sequence shown here is derived from an EMBL/GenBank/DDBJ whole genome shotgun (WGS) entry which is preliminary data.</text>
</comment>
<organism evidence="1 2">
    <name type="scientific">Cichorium intybus</name>
    <name type="common">Chicory</name>
    <dbReference type="NCBI Taxonomy" id="13427"/>
    <lineage>
        <taxon>Eukaryota</taxon>
        <taxon>Viridiplantae</taxon>
        <taxon>Streptophyta</taxon>
        <taxon>Embryophyta</taxon>
        <taxon>Tracheophyta</taxon>
        <taxon>Spermatophyta</taxon>
        <taxon>Magnoliopsida</taxon>
        <taxon>eudicotyledons</taxon>
        <taxon>Gunneridae</taxon>
        <taxon>Pentapetalae</taxon>
        <taxon>asterids</taxon>
        <taxon>campanulids</taxon>
        <taxon>Asterales</taxon>
        <taxon>Asteraceae</taxon>
        <taxon>Cichorioideae</taxon>
        <taxon>Cichorieae</taxon>
        <taxon>Cichoriinae</taxon>
        <taxon>Cichorium</taxon>
    </lineage>
</organism>
<protein>
    <submittedName>
        <fullName evidence="1">Uncharacterized protein</fullName>
    </submittedName>
</protein>
<keyword evidence="2" id="KW-1185">Reference proteome</keyword>
<gene>
    <name evidence="1" type="ORF">L2E82_20108</name>
</gene>
<dbReference type="Proteomes" id="UP001055811">
    <property type="component" value="Linkage Group LG04"/>
</dbReference>
<name>A0ACB9DSR9_CICIN</name>
<reference evidence="2" key="1">
    <citation type="journal article" date="2022" name="Mol. Ecol. Resour.">
        <title>The genomes of chicory, endive, great burdock and yacon provide insights into Asteraceae palaeo-polyploidization history and plant inulin production.</title>
        <authorList>
            <person name="Fan W."/>
            <person name="Wang S."/>
            <person name="Wang H."/>
            <person name="Wang A."/>
            <person name="Jiang F."/>
            <person name="Liu H."/>
            <person name="Zhao H."/>
            <person name="Xu D."/>
            <person name="Zhang Y."/>
        </authorList>
    </citation>
    <scope>NUCLEOTIDE SEQUENCE [LARGE SCALE GENOMIC DNA]</scope>
    <source>
        <strain evidence="2">cv. Punajuju</strain>
    </source>
</reference>
<evidence type="ECO:0000313" key="1">
    <source>
        <dbReference type="EMBL" id="KAI3749495.1"/>
    </source>
</evidence>
<sequence>MESFKDKTYKTFTAILLVLLLVLPCAICSSSQEHIQEDMLNDDHHQVVQSISPRLSLQIVIHGFLLWASMGFLIPVGILAIRFSNREENGRRLRILFCTHAVTQILSVILVTAGAILSVKNFSNTFDNMHRRIGVALYGLVLLQALTGLLRPARGVKGRSLWFFSHWAFGTAVALLGIINVYTGLHAYQKRTSRNIKPWVMFYTVEIVCIGFFYLFQEKWEYIQKQGVIPGNEATTIIELTDDSEILDKQNKDSC</sequence>
<proteinExistence type="predicted"/>
<evidence type="ECO:0000313" key="2">
    <source>
        <dbReference type="Proteomes" id="UP001055811"/>
    </source>
</evidence>
<accession>A0ACB9DSR9</accession>
<reference evidence="1 2" key="2">
    <citation type="journal article" date="2022" name="Mol. Ecol. Resour.">
        <title>The genomes of chicory, endive, great burdock and yacon provide insights into Asteraceae paleo-polyploidization history and plant inulin production.</title>
        <authorList>
            <person name="Fan W."/>
            <person name="Wang S."/>
            <person name="Wang H."/>
            <person name="Wang A."/>
            <person name="Jiang F."/>
            <person name="Liu H."/>
            <person name="Zhao H."/>
            <person name="Xu D."/>
            <person name="Zhang Y."/>
        </authorList>
    </citation>
    <scope>NUCLEOTIDE SEQUENCE [LARGE SCALE GENOMIC DNA]</scope>
    <source>
        <strain evidence="2">cv. Punajuju</strain>
        <tissue evidence="1">Leaves</tissue>
    </source>
</reference>